<dbReference type="PRINTS" id="PR00371">
    <property type="entry name" value="FPNCR"/>
</dbReference>
<dbReference type="InterPro" id="IPR039261">
    <property type="entry name" value="FNR_nucleotide-bd"/>
</dbReference>
<dbReference type="InterPro" id="IPR001709">
    <property type="entry name" value="Flavoprot_Pyr_Nucl_cyt_Rdtase"/>
</dbReference>
<dbReference type="RefSeq" id="WP_379735361.1">
    <property type="nucleotide sequence ID" value="NZ_JBHRVV010000001.1"/>
</dbReference>
<keyword evidence="1" id="KW-0285">Flavoprotein</keyword>
<dbReference type="PANTHER" id="PTHR19384">
    <property type="entry name" value="NITRIC OXIDE SYNTHASE-RELATED"/>
    <property type="match status" value="1"/>
</dbReference>
<dbReference type="PANTHER" id="PTHR19384:SF17">
    <property type="entry name" value="NADPH--CYTOCHROME P450 REDUCTASE"/>
    <property type="match status" value="1"/>
</dbReference>
<evidence type="ECO:0000259" key="6">
    <source>
        <dbReference type="PROSITE" id="PS51384"/>
    </source>
</evidence>
<dbReference type="EC" id="1.6.2.4" evidence="4"/>
<protein>
    <recommendedName>
        <fullName evidence="4">NADPH--hemoprotein reductase</fullName>
        <ecNumber evidence="4">1.6.2.4</ecNumber>
    </recommendedName>
</protein>
<evidence type="ECO:0000256" key="4">
    <source>
        <dbReference type="ARBA" id="ARBA00023797"/>
    </source>
</evidence>
<evidence type="ECO:0000313" key="7">
    <source>
        <dbReference type="EMBL" id="MFC3458878.1"/>
    </source>
</evidence>
<dbReference type="Pfam" id="PF00175">
    <property type="entry name" value="NAD_binding_1"/>
    <property type="match status" value="1"/>
</dbReference>
<dbReference type="InterPro" id="IPR017938">
    <property type="entry name" value="Riboflavin_synthase-like_b-brl"/>
</dbReference>
<dbReference type="SUPFAM" id="SSF63380">
    <property type="entry name" value="Riboflavin synthase domain-like"/>
    <property type="match status" value="1"/>
</dbReference>
<evidence type="ECO:0000256" key="3">
    <source>
        <dbReference type="ARBA" id="ARBA00022982"/>
    </source>
</evidence>
<dbReference type="InterPro" id="IPR001094">
    <property type="entry name" value="Flavdoxin-like"/>
</dbReference>
<name>A0ABV7PL40_9BURK</name>
<dbReference type="InterPro" id="IPR017927">
    <property type="entry name" value="FAD-bd_FR_type"/>
</dbReference>
<dbReference type="InterPro" id="IPR029039">
    <property type="entry name" value="Flavoprotein-like_sf"/>
</dbReference>
<proteinExistence type="predicted"/>
<dbReference type="InterPro" id="IPR001433">
    <property type="entry name" value="OxRdtase_FAD/NAD-bd"/>
</dbReference>
<comment type="caution">
    <text evidence="7">The sequence shown here is derived from an EMBL/GenBank/DDBJ whole genome shotgun (WGS) entry which is preliminary data.</text>
</comment>
<dbReference type="Pfam" id="PF00258">
    <property type="entry name" value="Flavodoxin_1"/>
    <property type="match status" value="1"/>
</dbReference>
<reference evidence="8" key="1">
    <citation type="journal article" date="2019" name="Int. J. Syst. Evol. Microbiol.">
        <title>The Global Catalogue of Microorganisms (GCM) 10K type strain sequencing project: providing services to taxonomists for standard genome sequencing and annotation.</title>
        <authorList>
            <consortium name="The Broad Institute Genomics Platform"/>
            <consortium name="The Broad Institute Genome Sequencing Center for Infectious Disease"/>
            <person name="Wu L."/>
            <person name="Ma J."/>
        </authorList>
    </citation>
    <scope>NUCLEOTIDE SEQUENCE [LARGE SCALE GENOMIC DNA]</scope>
    <source>
        <strain evidence="8">CCM 7480</strain>
    </source>
</reference>
<dbReference type="Gene3D" id="3.40.50.360">
    <property type="match status" value="1"/>
</dbReference>
<dbReference type="InterPro" id="IPR008254">
    <property type="entry name" value="Flavodoxin/NO_synth"/>
</dbReference>
<feature type="domain" description="Flavodoxin-like" evidence="5">
    <location>
        <begin position="45"/>
        <end position="182"/>
    </location>
</feature>
<feature type="domain" description="FAD-binding FR-type" evidence="6">
    <location>
        <begin position="196"/>
        <end position="308"/>
    </location>
</feature>
<organism evidence="7 8">
    <name type="scientific">Massilia haematophila</name>
    <dbReference type="NCBI Taxonomy" id="457923"/>
    <lineage>
        <taxon>Bacteria</taxon>
        <taxon>Pseudomonadati</taxon>
        <taxon>Pseudomonadota</taxon>
        <taxon>Betaproteobacteria</taxon>
        <taxon>Burkholderiales</taxon>
        <taxon>Oxalobacteraceae</taxon>
        <taxon>Telluria group</taxon>
        <taxon>Massilia</taxon>
    </lineage>
</organism>
<dbReference type="PROSITE" id="PS51384">
    <property type="entry name" value="FAD_FR"/>
    <property type="match status" value="1"/>
</dbReference>
<gene>
    <name evidence="7" type="ORF">ACFOPH_11575</name>
</gene>
<dbReference type="SUPFAM" id="SSF52218">
    <property type="entry name" value="Flavoproteins"/>
    <property type="match status" value="1"/>
</dbReference>
<dbReference type="Gene3D" id="3.40.50.80">
    <property type="entry name" value="Nucleotide-binding domain of ferredoxin-NADP reductase (FNR) module"/>
    <property type="match status" value="1"/>
</dbReference>
<dbReference type="Proteomes" id="UP001595665">
    <property type="component" value="Unassembled WGS sequence"/>
</dbReference>
<dbReference type="SUPFAM" id="SSF52343">
    <property type="entry name" value="Ferredoxin reductase-like, C-terminal NADP-linked domain"/>
    <property type="match status" value="1"/>
</dbReference>
<accession>A0ABV7PL40</accession>
<evidence type="ECO:0000313" key="8">
    <source>
        <dbReference type="Proteomes" id="UP001595665"/>
    </source>
</evidence>
<sequence length="448" mass="47387">MMLTIDPVRLGGALALSGGYLAMCAAIWRARIGSRRPLPASGADWLVVHASQTGSAEYLAGQTAATLAAGGLDARALCISTLTPELLAGASRVLFIASTYGEGDAPDAAARFAGVTMAGDADLSRLHYGVLALGDSSYANYCGFGRALDAWLRGRGATPLFERIEVDRGNVDAIAGWQHQLSHLAGTSDAPDWEAPAYGKWRILDRTLLNPGSAGAPLYRIALTPSEGSLPAWEAGDLVQVSAPSDPELPREYSIASIPGEGNIELLVRLQRHADGSAGAASGWLCLDAGLEDEIALRVRGHARFRLGENATRPLILVGNGTGLAGLRAHLKARIGGGVFDNWLVFGERNAAHDFLCSDELQGWLEDGKLARLDLAFSRDGAGPRYVQHLLRERAGELRAWVERGAAIYVCGSLQGMATGVHEALADALGPDALDALTAEGRYRRDVY</sequence>
<keyword evidence="3" id="KW-0249">Electron transport</keyword>
<evidence type="ECO:0000259" key="5">
    <source>
        <dbReference type="PROSITE" id="PS50902"/>
    </source>
</evidence>
<dbReference type="EMBL" id="JBHRVV010000001">
    <property type="protein sequence ID" value="MFC3458878.1"/>
    <property type="molecule type" value="Genomic_DNA"/>
</dbReference>
<dbReference type="PROSITE" id="PS50902">
    <property type="entry name" value="FLAVODOXIN_LIKE"/>
    <property type="match status" value="1"/>
</dbReference>
<dbReference type="CDD" id="cd06200">
    <property type="entry name" value="SiR_like1"/>
    <property type="match status" value="1"/>
</dbReference>
<keyword evidence="3" id="KW-0813">Transport</keyword>
<keyword evidence="2" id="KW-0288">FMN</keyword>
<keyword evidence="8" id="KW-1185">Reference proteome</keyword>
<evidence type="ECO:0000256" key="1">
    <source>
        <dbReference type="ARBA" id="ARBA00022630"/>
    </source>
</evidence>
<dbReference type="Gene3D" id="2.40.30.10">
    <property type="entry name" value="Translation factors"/>
    <property type="match status" value="1"/>
</dbReference>
<dbReference type="PRINTS" id="PR00369">
    <property type="entry name" value="FLAVODOXIN"/>
</dbReference>
<evidence type="ECO:0000256" key="2">
    <source>
        <dbReference type="ARBA" id="ARBA00022643"/>
    </source>
</evidence>